<protein>
    <submittedName>
        <fullName evidence="8">Phage infection protein</fullName>
    </submittedName>
</protein>
<feature type="transmembrane region" description="Helical" evidence="5">
    <location>
        <begin position="20"/>
        <end position="40"/>
    </location>
</feature>
<dbReference type="InterPro" id="IPR051328">
    <property type="entry name" value="T7SS_ABC-Transporter"/>
</dbReference>
<dbReference type="RefSeq" id="WP_024541443.1">
    <property type="nucleotide sequence ID" value="NZ_CP018044.1"/>
</dbReference>
<dbReference type="NCBIfam" id="TIGR03061">
    <property type="entry name" value="pip_yhgE_Nterm"/>
    <property type="match status" value="1"/>
</dbReference>
<keyword evidence="9" id="KW-1185">Reference proteome</keyword>
<dbReference type="GO" id="GO:0016020">
    <property type="term" value="C:membrane"/>
    <property type="evidence" value="ECO:0007669"/>
    <property type="project" value="UniProtKB-SubCell"/>
</dbReference>
<dbReference type="EMBL" id="JGYU01000002">
    <property type="protein sequence ID" value="KFI58126.1"/>
    <property type="molecule type" value="Genomic_DNA"/>
</dbReference>
<evidence type="ECO:0000256" key="3">
    <source>
        <dbReference type="ARBA" id="ARBA00022989"/>
    </source>
</evidence>
<sequence length="733" mass="78625">MKMVGRIFVDDVRRLTSNIASIIIVIGLTVIPGLFTWFNVAACWDPFANTKNLQFAIANEDEGYKGDLLPMRINIGDEVVNTLRANTQLDWNFTKTKQEAIDGTKSGKYYAAVIIPKDFSKTMLTFFSTDADHAVLGYYNNEKLNALAPKVTGQGADTIAASINEMFAKTITDTALNVASAMVDMLDKPEAKNRLNDFNSRIGDLSTTLSDSATTLRSYSQLTGSAQTLMSSSKSLVAQTKSGVDDAVGDLSGAKQSVTDLTGALGTSTNALQQALDASSASMESLAGSIDTLFGSVDGQANAAAAAITNISKNVAGEAKDYATTRDRLQDLLDKSSLPQHGAVRARIQSLIDRLDAASTTLSQLSSRLDAAAADITNHVQVNGETRESIKDLVAQAKSSVSGISSDFDASIKPDLDKMSASFADASGQLTTSVTTLKGALGDLDSSTAAADEQITKVRKTLDDAAGDLDTASTKLADFSGQLTKALNTGDMGVVKQVLAGNSSKLSSTLSAPVELKTKALFPVENFGTSLTPFYTFLPLWVGAILTAVTLKVNLSKKRQLELGDPKPWQQFLGHYFVFGIIVLLQATFSLAGTLLFLRVQAVHPWLFMLDGWFSAIVYSFFTYTLIASFGNVGKAIAVLFLVMQISGSDAAYPLAILPHFLSDVSPWLPVTYSTAALRSAIAGIYQNDYWIAMGKLALFLVPLLIIGFGLRRGLIRFNLWYERKVESTKLIS</sequence>
<evidence type="ECO:0000313" key="7">
    <source>
        <dbReference type="EMBL" id="ATU20108.1"/>
    </source>
</evidence>
<evidence type="ECO:0000313" key="9">
    <source>
        <dbReference type="Proteomes" id="UP000028995"/>
    </source>
</evidence>
<evidence type="ECO:0000313" key="8">
    <source>
        <dbReference type="EMBL" id="KFI58126.1"/>
    </source>
</evidence>
<dbReference type="STRING" id="35760.BCHO_0209"/>
<evidence type="ECO:0000256" key="2">
    <source>
        <dbReference type="ARBA" id="ARBA00022692"/>
    </source>
</evidence>
<dbReference type="PANTHER" id="PTHR43077:SF10">
    <property type="entry name" value="TRANSPORT PERMEASE PROTEIN"/>
    <property type="match status" value="1"/>
</dbReference>
<feature type="transmembrane region" description="Helical" evidence="5">
    <location>
        <begin position="576"/>
        <end position="600"/>
    </location>
</feature>
<accession>A0A087AH76</accession>
<keyword evidence="4 5" id="KW-0472">Membrane</keyword>
<organism evidence="8 9">
    <name type="scientific">Bifidobacterium choerinum</name>
    <dbReference type="NCBI Taxonomy" id="35760"/>
    <lineage>
        <taxon>Bacteria</taxon>
        <taxon>Bacillati</taxon>
        <taxon>Actinomycetota</taxon>
        <taxon>Actinomycetes</taxon>
        <taxon>Bifidobacteriales</taxon>
        <taxon>Bifidobacteriaceae</taxon>
        <taxon>Bifidobacterium</taxon>
    </lineage>
</organism>
<dbReference type="InterPro" id="IPR013525">
    <property type="entry name" value="ABC2_TM"/>
</dbReference>
<feature type="domain" description="ABC-2 type transporter transmembrane" evidence="6">
    <location>
        <begin position="360"/>
        <end position="708"/>
    </location>
</feature>
<dbReference type="Proteomes" id="UP000229907">
    <property type="component" value="Chromosome"/>
</dbReference>
<dbReference type="PANTHER" id="PTHR43077">
    <property type="entry name" value="TRANSPORT PERMEASE YVFS-RELATED"/>
    <property type="match status" value="1"/>
</dbReference>
<dbReference type="OrthoDB" id="9811483at2"/>
<reference evidence="7 10" key="2">
    <citation type="submission" date="2016-11" db="EMBL/GenBank/DDBJ databases">
        <title>complete genome sequence of Bifidobacterium choerinum strain FMB-1.</title>
        <authorList>
            <person name="Park C.-S."/>
            <person name="Jung D.-H."/>
            <person name="Choi D.-S."/>
        </authorList>
    </citation>
    <scope>NUCLEOTIDE SEQUENCE [LARGE SCALE GENOMIC DNA]</scope>
    <source>
        <strain evidence="7 10">FMB-1</strain>
    </source>
</reference>
<dbReference type="InterPro" id="IPR017500">
    <property type="entry name" value="Phage_infect_YhgE_N"/>
</dbReference>
<evidence type="ECO:0000256" key="4">
    <source>
        <dbReference type="ARBA" id="ARBA00023136"/>
    </source>
</evidence>
<dbReference type="Gene3D" id="3.40.1710.10">
    <property type="entry name" value="abc type-2 transporter like domain"/>
    <property type="match status" value="1"/>
</dbReference>
<dbReference type="GO" id="GO:0140359">
    <property type="term" value="F:ABC-type transporter activity"/>
    <property type="evidence" value="ECO:0007669"/>
    <property type="project" value="InterPro"/>
</dbReference>
<feature type="domain" description="ABC-2 type transporter transmembrane" evidence="6">
    <location>
        <begin position="27"/>
        <end position="197"/>
    </location>
</feature>
<feature type="transmembrane region" description="Helical" evidence="5">
    <location>
        <begin position="690"/>
        <end position="711"/>
    </location>
</feature>
<dbReference type="EMBL" id="CP018044">
    <property type="protein sequence ID" value="ATU20108.1"/>
    <property type="molecule type" value="Genomic_DNA"/>
</dbReference>
<dbReference type="AlphaFoldDB" id="A0A087AH76"/>
<dbReference type="NCBIfam" id="TIGR03062">
    <property type="entry name" value="pip_yhgE_Cterm"/>
    <property type="match status" value="1"/>
</dbReference>
<comment type="subcellular location">
    <subcellularLocation>
        <location evidence="1">Membrane</location>
        <topology evidence="1">Multi-pass membrane protein</topology>
    </subcellularLocation>
</comment>
<keyword evidence="2 5" id="KW-0812">Transmembrane</keyword>
<gene>
    <name evidence="7" type="ORF">BcFMB_03230</name>
    <name evidence="8" type="ORF">BCHO_0209</name>
</gene>
<dbReference type="InterPro" id="IPR017501">
    <property type="entry name" value="Phage_infect_YhgE_C"/>
</dbReference>
<dbReference type="Pfam" id="PF12698">
    <property type="entry name" value="ABC2_membrane_3"/>
    <property type="match status" value="2"/>
</dbReference>
<keyword evidence="3 5" id="KW-1133">Transmembrane helix</keyword>
<dbReference type="KEGG" id="bcho:BcFMB_03230"/>
<proteinExistence type="predicted"/>
<feature type="transmembrane region" description="Helical" evidence="5">
    <location>
        <begin position="534"/>
        <end position="555"/>
    </location>
</feature>
<evidence type="ECO:0000259" key="6">
    <source>
        <dbReference type="Pfam" id="PF12698"/>
    </source>
</evidence>
<evidence type="ECO:0000256" key="1">
    <source>
        <dbReference type="ARBA" id="ARBA00004141"/>
    </source>
</evidence>
<feature type="transmembrane region" description="Helical" evidence="5">
    <location>
        <begin position="606"/>
        <end position="627"/>
    </location>
</feature>
<dbReference type="eggNOG" id="COG1511">
    <property type="taxonomic scope" value="Bacteria"/>
</dbReference>
<evidence type="ECO:0000313" key="10">
    <source>
        <dbReference type="Proteomes" id="UP000229907"/>
    </source>
</evidence>
<reference evidence="8 9" key="1">
    <citation type="submission" date="2014-03" db="EMBL/GenBank/DDBJ databases">
        <title>Genomics of Bifidobacteria.</title>
        <authorList>
            <person name="Ventura M."/>
            <person name="Milani C."/>
            <person name="Lugli G.A."/>
        </authorList>
    </citation>
    <scope>NUCLEOTIDE SEQUENCE [LARGE SCALE GENOMIC DNA]</scope>
    <source>
        <strain evidence="8 9">LMG 10510</strain>
    </source>
</reference>
<name>A0A087AH76_9BIFI</name>
<evidence type="ECO:0000256" key="5">
    <source>
        <dbReference type="SAM" id="Phobius"/>
    </source>
</evidence>
<dbReference type="SUPFAM" id="SSF58100">
    <property type="entry name" value="Bacterial hemolysins"/>
    <property type="match status" value="1"/>
</dbReference>
<feature type="transmembrane region" description="Helical" evidence="5">
    <location>
        <begin position="639"/>
        <end position="662"/>
    </location>
</feature>
<dbReference type="Proteomes" id="UP000028995">
    <property type="component" value="Unassembled WGS sequence"/>
</dbReference>